<dbReference type="PRINTS" id="PR00625">
    <property type="entry name" value="JDOMAIN"/>
</dbReference>
<dbReference type="PANTHER" id="PTHR43096">
    <property type="entry name" value="DNAJ HOMOLOG 1, MITOCHONDRIAL-RELATED"/>
    <property type="match status" value="1"/>
</dbReference>
<dbReference type="SUPFAM" id="SSF46565">
    <property type="entry name" value="Chaperone J-domain"/>
    <property type="match status" value="1"/>
</dbReference>
<organism evidence="5">
    <name type="scientific">hydrothermal vent metagenome</name>
    <dbReference type="NCBI Taxonomy" id="652676"/>
    <lineage>
        <taxon>unclassified sequences</taxon>
        <taxon>metagenomes</taxon>
        <taxon>ecological metagenomes</taxon>
    </lineage>
</organism>
<dbReference type="Gene3D" id="1.10.287.110">
    <property type="entry name" value="DnaJ domain"/>
    <property type="match status" value="1"/>
</dbReference>
<dbReference type="Pfam" id="PF01556">
    <property type="entry name" value="DnaJ_C"/>
    <property type="match status" value="1"/>
</dbReference>
<dbReference type="GO" id="GO:0042026">
    <property type="term" value="P:protein refolding"/>
    <property type="evidence" value="ECO:0007669"/>
    <property type="project" value="TreeGrafter"/>
</dbReference>
<protein>
    <submittedName>
        <fullName evidence="5">DnaJ-class molecular chaperone CbpA</fullName>
    </submittedName>
</protein>
<dbReference type="GO" id="GO:0005737">
    <property type="term" value="C:cytoplasm"/>
    <property type="evidence" value="ECO:0007669"/>
    <property type="project" value="TreeGrafter"/>
</dbReference>
<dbReference type="FunFam" id="2.60.260.20:FF:000008">
    <property type="entry name" value="Curved DNA-binding protein"/>
    <property type="match status" value="1"/>
</dbReference>
<evidence type="ECO:0000313" key="5">
    <source>
        <dbReference type="EMBL" id="VAW36643.1"/>
    </source>
</evidence>
<dbReference type="AlphaFoldDB" id="A0A3B0V8K4"/>
<dbReference type="GO" id="GO:0003677">
    <property type="term" value="F:DNA binding"/>
    <property type="evidence" value="ECO:0007669"/>
    <property type="project" value="UniProtKB-KW"/>
</dbReference>
<dbReference type="CDD" id="cd10747">
    <property type="entry name" value="DnaJ_C"/>
    <property type="match status" value="1"/>
</dbReference>
<dbReference type="Pfam" id="PF00226">
    <property type="entry name" value="DnaJ"/>
    <property type="match status" value="1"/>
</dbReference>
<keyword evidence="3" id="KW-0143">Chaperone</keyword>
<gene>
    <name evidence="5" type="ORF">MNBD_GAMMA01-532</name>
</gene>
<keyword evidence="2" id="KW-0238">DNA-binding</keyword>
<feature type="domain" description="J" evidence="4">
    <location>
        <begin position="5"/>
        <end position="69"/>
    </location>
</feature>
<dbReference type="InterPro" id="IPR008971">
    <property type="entry name" value="HSP40/DnaJ_pept-bd"/>
</dbReference>
<evidence type="ECO:0000256" key="2">
    <source>
        <dbReference type="ARBA" id="ARBA00023125"/>
    </source>
</evidence>
<dbReference type="GO" id="GO:0051082">
    <property type="term" value="F:unfolded protein binding"/>
    <property type="evidence" value="ECO:0007669"/>
    <property type="project" value="InterPro"/>
</dbReference>
<dbReference type="PANTHER" id="PTHR43096:SF52">
    <property type="entry name" value="DNAJ HOMOLOG 1, MITOCHONDRIAL-RELATED"/>
    <property type="match status" value="1"/>
</dbReference>
<dbReference type="CDD" id="cd06257">
    <property type="entry name" value="DnaJ"/>
    <property type="match status" value="1"/>
</dbReference>
<accession>A0A3B0V8K4</accession>
<dbReference type="PROSITE" id="PS50076">
    <property type="entry name" value="DNAJ_2"/>
    <property type="match status" value="1"/>
</dbReference>
<dbReference type="InterPro" id="IPR002939">
    <property type="entry name" value="DnaJ_C"/>
</dbReference>
<keyword evidence="1" id="KW-0963">Cytoplasm</keyword>
<name>A0A3B0V8K4_9ZZZZ</name>
<proteinExistence type="predicted"/>
<dbReference type="Gene3D" id="2.60.260.20">
    <property type="entry name" value="Urease metallochaperone UreE, N-terminal domain"/>
    <property type="match status" value="2"/>
</dbReference>
<dbReference type="EMBL" id="UOEW01000147">
    <property type="protein sequence ID" value="VAW36643.1"/>
    <property type="molecule type" value="Genomic_DNA"/>
</dbReference>
<dbReference type="InterPro" id="IPR001623">
    <property type="entry name" value="DnaJ_domain"/>
</dbReference>
<reference evidence="5" key="1">
    <citation type="submission" date="2018-06" db="EMBL/GenBank/DDBJ databases">
        <authorList>
            <person name="Zhirakovskaya E."/>
        </authorList>
    </citation>
    <scope>NUCLEOTIDE SEQUENCE</scope>
</reference>
<evidence type="ECO:0000259" key="4">
    <source>
        <dbReference type="PROSITE" id="PS50076"/>
    </source>
</evidence>
<dbReference type="SMART" id="SM00271">
    <property type="entry name" value="DnaJ"/>
    <property type="match status" value="1"/>
</dbReference>
<dbReference type="SUPFAM" id="SSF49493">
    <property type="entry name" value="HSP40/DnaJ peptide-binding domain"/>
    <property type="match status" value="2"/>
</dbReference>
<sequence>MEYKDYYKILGVDKKASKVEIKKAYKRLAGKYHPDVSKVANAEEKFKEVNEAYEVLKSDENRAAYDQLGSNWKAAGQGFGSQGGGFSGGADFSDFFESVFGSAGGRQAEGFGGQQHFQRKGQNIKQTIKVPLEDLYTGVNRTFVIRQPEQHPSGQTYMVEKRLNVKIPKGIEPGKSIRLKGKGESGLNGGPSGDLLLKIELDSHSKYELKGRDVYLDLLLTPWEAALGAKVNVPTPAGAVGLNIPKNMQTGKKMRLKGKGLPASVPGNLYAVIKIVIPPDNDKAKQQWQDLSKQFDFNPRTNTL</sequence>
<evidence type="ECO:0000256" key="3">
    <source>
        <dbReference type="ARBA" id="ARBA00023186"/>
    </source>
</evidence>
<evidence type="ECO:0000256" key="1">
    <source>
        <dbReference type="ARBA" id="ARBA00022490"/>
    </source>
</evidence>
<dbReference type="InterPro" id="IPR036869">
    <property type="entry name" value="J_dom_sf"/>
</dbReference>